<dbReference type="Pfam" id="PF03446">
    <property type="entry name" value="NAD_binding_2"/>
    <property type="match status" value="1"/>
</dbReference>
<proteinExistence type="inferred from homology"/>
<dbReference type="Gene3D" id="1.10.1040.10">
    <property type="entry name" value="N-(1-d-carboxylethyl)-l-norvaline Dehydrogenase, domain 2"/>
    <property type="match status" value="1"/>
</dbReference>
<organism evidence="5 6">
    <name type="scientific">[Torrubiella] hemipterigena</name>
    <dbReference type="NCBI Taxonomy" id="1531966"/>
    <lineage>
        <taxon>Eukaryota</taxon>
        <taxon>Fungi</taxon>
        <taxon>Dikarya</taxon>
        <taxon>Ascomycota</taxon>
        <taxon>Pezizomycotina</taxon>
        <taxon>Sordariomycetes</taxon>
        <taxon>Hypocreomycetidae</taxon>
        <taxon>Hypocreales</taxon>
        <taxon>Clavicipitaceae</taxon>
        <taxon>Clavicipitaceae incertae sedis</taxon>
        <taxon>'Torrubiella' clade</taxon>
    </lineage>
</organism>
<sequence length="308" mass="33060">MARIAWLGLGGIGKAICLNIVKYGQYEESVVVWNRTHQTAVDFASEAAKIVVVGSVAEAVAVCDIICLCLADDAAVNQVVDAAIETADIPGKLFVDLSTIHPNTATELHSKLKLHGADYLASPIFGGVPLAVHRQITLVLAGSSEAIERFRPFTDGVICKNSILLRNQPCRQASILKLIGNYIRLSAIRSLCEGLALSEVLGLAPQTLASFTETMNTSPTPQQIQMLLSGEYYKGTKPTVPMSMVVKENDYLSDLISQAGAQVATFDELVKTTNRLVEARGANASILSLFGVLREGCGLPFENQARDE</sequence>
<dbReference type="SUPFAM" id="SSF48179">
    <property type="entry name" value="6-phosphogluconate dehydrogenase C-terminal domain-like"/>
    <property type="match status" value="1"/>
</dbReference>
<dbReference type="InterPro" id="IPR006115">
    <property type="entry name" value="6PGDH_NADP-bd"/>
</dbReference>
<gene>
    <name evidence="5" type="ORF">VHEMI06459</name>
</gene>
<accession>A0A0A1T7E1</accession>
<evidence type="ECO:0000313" key="5">
    <source>
        <dbReference type="EMBL" id="CEJ90694.1"/>
    </source>
</evidence>
<dbReference type="InterPro" id="IPR015815">
    <property type="entry name" value="HIBADH-related"/>
</dbReference>
<evidence type="ECO:0000256" key="1">
    <source>
        <dbReference type="ARBA" id="ARBA00007598"/>
    </source>
</evidence>
<dbReference type="PIRSF" id="PIRSF000103">
    <property type="entry name" value="HIBADH"/>
    <property type="match status" value="1"/>
</dbReference>
<evidence type="ECO:0000256" key="3">
    <source>
        <dbReference type="PIRSR" id="PIRSR000103-1"/>
    </source>
</evidence>
<reference evidence="5 6" key="1">
    <citation type="journal article" date="2015" name="Genome Announc.">
        <title>Draft Genome Sequence and Gene Annotation of the Entomopathogenic Fungus Verticillium hemipterigenum.</title>
        <authorList>
            <person name="Horn F."/>
            <person name="Habel A."/>
            <person name="Scharf D.H."/>
            <person name="Dworschak J."/>
            <person name="Brakhage A.A."/>
            <person name="Guthke R."/>
            <person name="Hertweck C."/>
            <person name="Linde J."/>
        </authorList>
    </citation>
    <scope>NUCLEOTIDE SEQUENCE [LARGE SCALE GENOMIC DNA]</scope>
</reference>
<dbReference type="OrthoDB" id="435038at2759"/>
<evidence type="ECO:0000256" key="2">
    <source>
        <dbReference type="ARBA" id="ARBA00023002"/>
    </source>
</evidence>
<dbReference type="InterPro" id="IPR036291">
    <property type="entry name" value="NAD(P)-bd_dom_sf"/>
</dbReference>
<comment type="similarity">
    <text evidence="1">Belongs to the HIBADH-related family. NP60 subfamily.</text>
</comment>
<keyword evidence="6" id="KW-1185">Reference proteome</keyword>
<dbReference type="InterPro" id="IPR008927">
    <property type="entry name" value="6-PGluconate_DH-like_C_sf"/>
</dbReference>
<dbReference type="AlphaFoldDB" id="A0A0A1T7E1"/>
<dbReference type="PANTHER" id="PTHR43580">
    <property type="entry name" value="OXIDOREDUCTASE GLYR1-RELATED"/>
    <property type="match status" value="1"/>
</dbReference>
<feature type="active site" evidence="3">
    <location>
        <position position="177"/>
    </location>
</feature>
<dbReference type="EMBL" id="CDHN01000003">
    <property type="protein sequence ID" value="CEJ90694.1"/>
    <property type="molecule type" value="Genomic_DNA"/>
</dbReference>
<dbReference type="GO" id="GO:0050661">
    <property type="term" value="F:NADP binding"/>
    <property type="evidence" value="ECO:0007669"/>
    <property type="project" value="InterPro"/>
</dbReference>
<dbReference type="InterPro" id="IPR013328">
    <property type="entry name" value="6PGD_dom2"/>
</dbReference>
<evidence type="ECO:0000313" key="6">
    <source>
        <dbReference type="Proteomes" id="UP000039046"/>
    </source>
</evidence>
<name>A0A0A1T7E1_9HYPO</name>
<dbReference type="Gene3D" id="3.40.50.720">
    <property type="entry name" value="NAD(P)-binding Rossmann-like Domain"/>
    <property type="match status" value="1"/>
</dbReference>
<dbReference type="InterPro" id="IPR051265">
    <property type="entry name" value="HIBADH-related_NP60_sf"/>
</dbReference>
<dbReference type="STRING" id="1531966.A0A0A1T7E1"/>
<dbReference type="SUPFAM" id="SSF51735">
    <property type="entry name" value="NAD(P)-binding Rossmann-fold domains"/>
    <property type="match status" value="1"/>
</dbReference>
<feature type="domain" description="6-phosphogluconate dehydrogenase NADP-binding" evidence="4">
    <location>
        <begin position="3"/>
        <end position="153"/>
    </location>
</feature>
<keyword evidence="2" id="KW-0560">Oxidoreductase</keyword>
<evidence type="ECO:0000259" key="4">
    <source>
        <dbReference type="Pfam" id="PF03446"/>
    </source>
</evidence>
<dbReference type="PANTHER" id="PTHR43580:SF3">
    <property type="entry name" value="6-PHOSPHOGLUCONATE DEHYDROGENASE FAMILY PROTEIN (AFU_ORTHOLOGUE AFUA_2G11600)"/>
    <property type="match status" value="1"/>
</dbReference>
<dbReference type="Proteomes" id="UP000039046">
    <property type="component" value="Unassembled WGS sequence"/>
</dbReference>
<dbReference type="GO" id="GO:0016491">
    <property type="term" value="F:oxidoreductase activity"/>
    <property type="evidence" value="ECO:0007669"/>
    <property type="project" value="UniProtKB-KW"/>
</dbReference>
<protein>
    <recommendedName>
        <fullName evidence="4">6-phosphogluconate dehydrogenase NADP-binding domain-containing protein</fullName>
    </recommendedName>
</protein>